<keyword evidence="1" id="KW-0812">Transmembrane</keyword>
<accession>A0ABV4NRI2</accession>
<feature type="transmembrane region" description="Helical" evidence="1">
    <location>
        <begin position="144"/>
        <end position="163"/>
    </location>
</feature>
<keyword evidence="3" id="KW-1185">Reference proteome</keyword>
<name>A0ABV4NRI2_9GAMM</name>
<comment type="caution">
    <text evidence="2">The sequence shown here is derived from an EMBL/GenBank/DDBJ whole genome shotgun (WGS) entry which is preliminary data.</text>
</comment>
<feature type="transmembrane region" description="Helical" evidence="1">
    <location>
        <begin position="7"/>
        <end position="29"/>
    </location>
</feature>
<keyword evidence="1" id="KW-1133">Transmembrane helix</keyword>
<sequence length="572" mass="64827">MFEQKFGLALFAIVAGIVAHTTSLIAFLMPLKVLLLASSDGVPSYSQVFIRPENKTEWIVGLSLVALLLYVISLIAELFADRIAANGGRLVQMRRGLAGVAVAQGDSRQEERIKGYYSTCCTILSNSIFTIVAIVAVTFINLPLAAYIIMMALTFYGLSYCAYQNYINGRGGNIGKLIDEDIGGYLKLVTSVTFLTGFLVILQPFLVGGDANLLFSIVSIILLRQLLSTFSTSSKSFFKFIRSKDKVDTLLFEAYSSRDDGQSLELSDLHQFLAADSRSSWISAELVDFGVSHECYLSLWVDSIVQDVFLINLVRRERLDAEPLYQVRIYDMKSRRVMNGEKLLLEYMGRKQLRLPPSIRSFERHSYHCEILDLQQSRLVRDNDEYDMVIHKAIELQWSLKPCDKLVAAYRNCAPTLITRLSRISINKLLVAVDTEETVKVFTCLKDLWGEILKILSSSPLYLHNHSWGVDNFLVHREFIEPFFSGWDRWSIEPIGYKFPKGIKKSEIRLILSKLSLERSDLESQFTVDSAILINKMAKFEAAFSKKKYRECLSIAENLIDSDVLLMERESA</sequence>
<gene>
    <name evidence="2" type="ORF">ACCI51_16390</name>
</gene>
<dbReference type="Proteomes" id="UP001569414">
    <property type="component" value="Unassembled WGS sequence"/>
</dbReference>
<protein>
    <submittedName>
        <fullName evidence="2">Uncharacterized protein</fullName>
    </submittedName>
</protein>
<organism evidence="2 3">
    <name type="scientific">Microbulbifer echini</name>
    <dbReference type="NCBI Taxonomy" id="1529067"/>
    <lineage>
        <taxon>Bacteria</taxon>
        <taxon>Pseudomonadati</taxon>
        <taxon>Pseudomonadota</taxon>
        <taxon>Gammaproteobacteria</taxon>
        <taxon>Cellvibrionales</taxon>
        <taxon>Microbulbiferaceae</taxon>
        <taxon>Microbulbifer</taxon>
    </lineage>
</organism>
<evidence type="ECO:0000313" key="3">
    <source>
        <dbReference type="Proteomes" id="UP001569414"/>
    </source>
</evidence>
<dbReference type="EMBL" id="JBGMEL010000019">
    <property type="protein sequence ID" value="MFA0792128.1"/>
    <property type="molecule type" value="Genomic_DNA"/>
</dbReference>
<feature type="transmembrane region" description="Helical" evidence="1">
    <location>
        <begin position="116"/>
        <end position="138"/>
    </location>
</feature>
<evidence type="ECO:0000313" key="2">
    <source>
        <dbReference type="EMBL" id="MFA0792128.1"/>
    </source>
</evidence>
<proteinExistence type="predicted"/>
<feature type="transmembrane region" description="Helical" evidence="1">
    <location>
        <begin position="58"/>
        <end position="80"/>
    </location>
</feature>
<dbReference type="RefSeq" id="WP_371844537.1">
    <property type="nucleotide sequence ID" value="NZ_JBGMEL010000019.1"/>
</dbReference>
<feature type="transmembrane region" description="Helical" evidence="1">
    <location>
        <begin position="184"/>
        <end position="207"/>
    </location>
</feature>
<reference evidence="2 3" key="1">
    <citation type="submission" date="2024-08" db="EMBL/GenBank/DDBJ databases">
        <authorList>
            <person name="Ishaq N."/>
        </authorList>
    </citation>
    <scope>NUCLEOTIDE SEQUENCE [LARGE SCALE GENOMIC DNA]</scope>
    <source>
        <strain evidence="2 3">JCM 30400</strain>
    </source>
</reference>
<evidence type="ECO:0000256" key="1">
    <source>
        <dbReference type="SAM" id="Phobius"/>
    </source>
</evidence>
<keyword evidence="1" id="KW-0472">Membrane</keyword>